<feature type="compositionally biased region" description="Gly residues" evidence="19">
    <location>
        <begin position="202"/>
        <end position="213"/>
    </location>
</feature>
<feature type="domain" description="Nuclear receptor" evidence="23">
    <location>
        <begin position="1099"/>
        <end position="1204"/>
    </location>
</feature>
<feature type="compositionally biased region" description="Acidic residues" evidence="19">
    <location>
        <begin position="733"/>
        <end position="767"/>
    </location>
</feature>
<feature type="compositionally biased region" description="Polar residues" evidence="19">
    <location>
        <begin position="556"/>
        <end position="571"/>
    </location>
</feature>
<dbReference type="STRING" id="7370.A0A1I8MYP3"/>
<dbReference type="InterPro" id="IPR046341">
    <property type="entry name" value="SET_dom_sf"/>
</dbReference>
<dbReference type="SMART" id="SM00508">
    <property type="entry name" value="PostSET"/>
    <property type="match status" value="1"/>
</dbReference>
<dbReference type="Gene3D" id="3.30.40.10">
    <property type="entry name" value="Zinc/RING finger domain, C3HC4 (zinc finger)"/>
    <property type="match status" value="3"/>
</dbReference>
<evidence type="ECO:0000313" key="25">
    <source>
        <dbReference type="EnsemblMetazoa" id="MDOA009761-PB"/>
    </source>
</evidence>
<feature type="region of interest" description="Disordered" evidence="19">
    <location>
        <begin position="4301"/>
        <end position="4320"/>
    </location>
</feature>
<feature type="compositionally biased region" description="Low complexity" evidence="19">
    <location>
        <begin position="575"/>
        <end position="596"/>
    </location>
</feature>
<dbReference type="FunFam" id="3.30.40.10:FF:000002">
    <property type="entry name" value="Histone-lysine N-methyltransferase"/>
    <property type="match status" value="1"/>
</dbReference>
<feature type="compositionally biased region" description="Low complexity" evidence="19">
    <location>
        <begin position="374"/>
        <end position="427"/>
    </location>
</feature>
<keyword evidence="7" id="KW-0677">Repeat</keyword>
<dbReference type="KEGG" id="mde:101896996"/>
<dbReference type="RefSeq" id="XP_058979328.1">
    <property type="nucleotide sequence ID" value="XM_059123345.1"/>
</dbReference>
<reference evidence="25" key="1">
    <citation type="submission" date="2020-05" db="UniProtKB">
        <authorList>
            <consortium name="EnsemblMetazoa"/>
        </authorList>
    </citation>
    <scope>IDENTIFICATION</scope>
    <source>
        <strain evidence="25">Aabys</strain>
    </source>
</reference>
<dbReference type="PROSITE" id="PS51542">
    <property type="entry name" value="FYRN"/>
    <property type="match status" value="1"/>
</dbReference>
<feature type="region of interest" description="Disordered" evidence="19">
    <location>
        <begin position="2953"/>
        <end position="2974"/>
    </location>
</feature>
<dbReference type="Pfam" id="PF05964">
    <property type="entry name" value="FYRN"/>
    <property type="match status" value="1"/>
</dbReference>
<keyword evidence="9" id="KW-0862">Zinc</keyword>
<dbReference type="CDD" id="cd15506">
    <property type="entry name" value="PHD1_KMT2A_like"/>
    <property type="match status" value="1"/>
</dbReference>
<feature type="region of interest" description="Disordered" evidence="19">
    <location>
        <begin position="3750"/>
        <end position="3770"/>
    </location>
</feature>
<feature type="compositionally biased region" description="Acidic residues" evidence="19">
    <location>
        <begin position="156"/>
        <end position="165"/>
    </location>
</feature>
<evidence type="ECO:0000259" key="20">
    <source>
        <dbReference type="PROSITE" id="PS50016"/>
    </source>
</evidence>
<evidence type="ECO:0000313" key="26">
    <source>
        <dbReference type="Proteomes" id="UP001652621"/>
    </source>
</evidence>
<feature type="compositionally biased region" description="Low complexity" evidence="19">
    <location>
        <begin position="2956"/>
        <end position="2974"/>
    </location>
</feature>
<dbReference type="InterPro" id="IPR003889">
    <property type="entry name" value="FYrich_C"/>
</dbReference>
<proteinExistence type="predicted"/>
<evidence type="ECO:0000256" key="9">
    <source>
        <dbReference type="ARBA" id="ARBA00022833"/>
    </source>
</evidence>
<feature type="region of interest" description="Disordered" evidence="19">
    <location>
        <begin position="2445"/>
        <end position="2469"/>
    </location>
</feature>
<feature type="compositionally biased region" description="Basic and acidic residues" evidence="19">
    <location>
        <begin position="252"/>
        <end position="278"/>
    </location>
</feature>
<feature type="compositionally biased region" description="Basic and acidic residues" evidence="19">
    <location>
        <begin position="796"/>
        <end position="805"/>
    </location>
</feature>
<dbReference type="GO" id="GO:0008270">
    <property type="term" value="F:zinc ion binding"/>
    <property type="evidence" value="ECO:0007669"/>
    <property type="project" value="UniProtKB-KW"/>
</dbReference>
<dbReference type="InterPro" id="IPR034732">
    <property type="entry name" value="EPHD"/>
</dbReference>
<feature type="compositionally biased region" description="Polar residues" evidence="19">
    <location>
        <begin position="352"/>
        <end position="368"/>
    </location>
</feature>
<evidence type="ECO:0000256" key="12">
    <source>
        <dbReference type="ARBA" id="ARBA00023117"/>
    </source>
</evidence>
<feature type="region of interest" description="Disordered" evidence="19">
    <location>
        <begin position="1265"/>
        <end position="1284"/>
    </location>
</feature>
<dbReference type="Gene3D" id="3.30.160.360">
    <property type="match status" value="2"/>
</dbReference>
<feature type="compositionally biased region" description="Low complexity" evidence="19">
    <location>
        <begin position="324"/>
        <end position="336"/>
    </location>
</feature>
<accession>A0A1I8MYP3</accession>
<feature type="region of interest" description="Disordered" evidence="19">
    <location>
        <begin position="4191"/>
        <end position="4216"/>
    </location>
</feature>
<evidence type="ECO:0000256" key="8">
    <source>
        <dbReference type="ARBA" id="ARBA00022771"/>
    </source>
</evidence>
<feature type="compositionally biased region" description="Polar residues" evidence="19">
    <location>
        <begin position="521"/>
        <end position="544"/>
    </location>
</feature>
<dbReference type="Proteomes" id="UP001652621">
    <property type="component" value="Unplaced"/>
</dbReference>
<dbReference type="InterPro" id="IPR003616">
    <property type="entry name" value="Post-SET_dom"/>
</dbReference>
<dbReference type="CDD" id="cd15508">
    <property type="entry name" value="PHD3_KMT2A_like"/>
    <property type="match status" value="1"/>
</dbReference>
<feature type="compositionally biased region" description="Basic and acidic residues" evidence="19">
    <location>
        <begin position="139"/>
        <end position="155"/>
    </location>
</feature>
<feature type="compositionally biased region" description="Polar residues" evidence="19">
    <location>
        <begin position="4046"/>
        <end position="4057"/>
    </location>
</feature>
<dbReference type="InterPro" id="IPR019787">
    <property type="entry name" value="Znf_PHD-finger"/>
</dbReference>
<feature type="compositionally biased region" description="Basic and acidic residues" evidence="19">
    <location>
        <begin position="438"/>
        <end position="455"/>
    </location>
</feature>
<feature type="domain" description="PHD-type" evidence="20">
    <location>
        <begin position="1846"/>
        <end position="1907"/>
    </location>
</feature>
<dbReference type="GO" id="GO:0043565">
    <property type="term" value="F:sequence-specific DNA binding"/>
    <property type="evidence" value="ECO:0007669"/>
    <property type="project" value="InterPro"/>
</dbReference>
<feature type="domain" description="Post-SET" evidence="22">
    <location>
        <begin position="4559"/>
        <end position="4575"/>
    </location>
</feature>
<feature type="domain" description="PHD-type" evidence="24">
    <location>
        <begin position="2181"/>
        <end position="2289"/>
    </location>
</feature>
<keyword evidence="26" id="KW-1185">Reference proteome</keyword>
<feature type="region of interest" description="Disordered" evidence="19">
    <location>
        <begin position="681"/>
        <end position="812"/>
    </location>
</feature>
<evidence type="ECO:0000259" key="23">
    <source>
        <dbReference type="PROSITE" id="PS51030"/>
    </source>
</evidence>
<feature type="compositionally biased region" description="Low complexity" evidence="19">
    <location>
        <begin position="290"/>
        <end position="304"/>
    </location>
</feature>
<dbReference type="Pfam" id="PF00856">
    <property type="entry name" value="SET"/>
    <property type="match status" value="1"/>
</dbReference>
<evidence type="ECO:0000259" key="24">
    <source>
        <dbReference type="PROSITE" id="PS51805"/>
    </source>
</evidence>
<dbReference type="GO" id="GO:0042800">
    <property type="term" value="F:histone H3K4 methyltransferase activity"/>
    <property type="evidence" value="ECO:0007669"/>
    <property type="project" value="TreeGrafter"/>
</dbReference>
<dbReference type="PROSITE" id="PS50280">
    <property type="entry name" value="SET"/>
    <property type="match status" value="1"/>
</dbReference>
<feature type="compositionally biased region" description="Acidic residues" evidence="19">
    <location>
        <begin position="4028"/>
        <end position="4041"/>
    </location>
</feature>
<dbReference type="EnsemblMetazoa" id="MDOA009761-RB">
    <property type="protein sequence ID" value="MDOA009761-PB"/>
    <property type="gene ID" value="MDOA009761"/>
</dbReference>
<feature type="compositionally biased region" description="Low complexity" evidence="19">
    <location>
        <begin position="681"/>
        <end position="699"/>
    </location>
</feature>
<keyword evidence="14" id="KW-0010">Activator</keyword>
<dbReference type="SMART" id="SM00541">
    <property type="entry name" value="FYRN"/>
    <property type="match status" value="1"/>
</dbReference>
<evidence type="ECO:0000256" key="16">
    <source>
        <dbReference type="ARBA" id="ARBA00023242"/>
    </source>
</evidence>
<dbReference type="SMART" id="SM00249">
    <property type="entry name" value="PHD"/>
    <property type="match status" value="4"/>
</dbReference>
<evidence type="ECO:0000256" key="3">
    <source>
        <dbReference type="ARBA" id="ARBA00022603"/>
    </source>
</evidence>
<dbReference type="CDD" id="cd19170">
    <property type="entry name" value="SET_KMT2A_2B"/>
    <property type="match status" value="1"/>
</dbReference>
<evidence type="ECO:0000256" key="19">
    <source>
        <dbReference type="SAM" id="MobiDB-lite"/>
    </source>
</evidence>
<dbReference type="VEuPathDB" id="VectorBase:MDOMA2_002643"/>
<dbReference type="PROSITE" id="PS51543">
    <property type="entry name" value="FYRC"/>
    <property type="match status" value="1"/>
</dbReference>
<dbReference type="VEuPathDB" id="VectorBase:MDOA009761"/>
<feature type="compositionally biased region" description="Low complexity" evidence="19">
    <location>
        <begin position="58"/>
        <end position="94"/>
    </location>
</feature>
<evidence type="ECO:0000256" key="1">
    <source>
        <dbReference type="ARBA" id="ARBA00004123"/>
    </source>
</evidence>
<evidence type="ECO:0000256" key="18">
    <source>
        <dbReference type="PROSITE-ProRule" id="PRU00146"/>
    </source>
</evidence>
<feature type="compositionally biased region" description="Polar residues" evidence="19">
    <location>
        <begin position="240"/>
        <end position="249"/>
    </location>
</feature>
<dbReference type="InterPro" id="IPR001628">
    <property type="entry name" value="Znf_hrmn_rcpt"/>
</dbReference>
<feature type="domain" description="PHD-type" evidence="20">
    <location>
        <begin position="1690"/>
        <end position="1772"/>
    </location>
</feature>
<dbReference type="InterPro" id="IPR036427">
    <property type="entry name" value="Bromodomain-like_sf"/>
</dbReference>
<dbReference type="GO" id="GO:0098687">
    <property type="term" value="C:chromosomal region"/>
    <property type="evidence" value="ECO:0007669"/>
    <property type="project" value="UniProtKB-ARBA"/>
</dbReference>
<reference evidence="28" key="2">
    <citation type="submission" date="2025-05" db="UniProtKB">
        <authorList>
            <consortium name="RefSeq"/>
        </authorList>
    </citation>
    <scope>IDENTIFICATION</scope>
    <source>
        <strain evidence="27 28">Aabys</strain>
        <tissue evidence="28">Whole body</tissue>
    </source>
</reference>
<dbReference type="SUPFAM" id="SSF82199">
    <property type="entry name" value="SET domain"/>
    <property type="match status" value="1"/>
</dbReference>
<dbReference type="GO" id="GO:0003700">
    <property type="term" value="F:DNA-binding transcription factor activity"/>
    <property type="evidence" value="ECO:0007669"/>
    <property type="project" value="InterPro"/>
</dbReference>
<evidence type="ECO:0000256" key="13">
    <source>
        <dbReference type="ARBA" id="ARBA00023125"/>
    </source>
</evidence>
<dbReference type="FunFam" id="2.170.270.10:FF:000004">
    <property type="entry name" value="Histone-lysine N-methyltransferase"/>
    <property type="match status" value="1"/>
</dbReference>
<dbReference type="CDD" id="cd15664">
    <property type="entry name" value="ePHD_KMT2A_like"/>
    <property type="match status" value="1"/>
</dbReference>
<evidence type="ECO:0000256" key="2">
    <source>
        <dbReference type="ARBA" id="ARBA00012183"/>
    </source>
</evidence>
<dbReference type="RefSeq" id="XP_011293059.1">
    <property type="nucleotide sequence ID" value="XM_011294757.2"/>
</dbReference>
<evidence type="ECO:0000256" key="4">
    <source>
        <dbReference type="ARBA" id="ARBA00022679"/>
    </source>
</evidence>
<feature type="region of interest" description="Disordered" evidence="19">
    <location>
        <begin position="1431"/>
        <end position="1469"/>
    </location>
</feature>
<evidence type="ECO:0000259" key="22">
    <source>
        <dbReference type="PROSITE" id="PS50868"/>
    </source>
</evidence>
<keyword evidence="11" id="KW-0805">Transcription regulation</keyword>
<dbReference type="GO" id="GO:0035097">
    <property type="term" value="C:histone methyltransferase complex"/>
    <property type="evidence" value="ECO:0007669"/>
    <property type="project" value="TreeGrafter"/>
</dbReference>
<evidence type="ECO:0000256" key="15">
    <source>
        <dbReference type="ARBA" id="ARBA00023163"/>
    </source>
</evidence>
<feature type="compositionally biased region" description="Low complexity" evidence="19">
    <location>
        <begin position="1267"/>
        <end position="1284"/>
    </location>
</feature>
<dbReference type="EC" id="2.1.1.355" evidence="2"/>
<keyword evidence="15" id="KW-0804">Transcription</keyword>
<dbReference type="GO" id="GO:0045893">
    <property type="term" value="P:positive regulation of DNA-templated transcription"/>
    <property type="evidence" value="ECO:0007669"/>
    <property type="project" value="TreeGrafter"/>
</dbReference>
<evidence type="ECO:0000313" key="28">
    <source>
        <dbReference type="RefSeq" id="XP_058979328.1"/>
    </source>
</evidence>
<feature type="compositionally biased region" description="Polar residues" evidence="19">
    <location>
        <begin position="3706"/>
        <end position="3715"/>
    </location>
</feature>
<feature type="compositionally biased region" description="Basic and acidic residues" evidence="19">
    <location>
        <begin position="1370"/>
        <end position="1392"/>
    </location>
</feature>
<feature type="compositionally biased region" description="Pro residues" evidence="19">
    <location>
        <begin position="4202"/>
        <end position="4212"/>
    </location>
</feature>
<evidence type="ECO:0000256" key="7">
    <source>
        <dbReference type="ARBA" id="ARBA00022737"/>
    </source>
</evidence>
<dbReference type="GO" id="GO:0032259">
    <property type="term" value="P:methylation"/>
    <property type="evidence" value="ECO:0007669"/>
    <property type="project" value="UniProtKB-KW"/>
</dbReference>
<keyword evidence="13" id="KW-0238">DNA-binding</keyword>
<feature type="compositionally biased region" description="Polar residues" evidence="19">
    <location>
        <begin position="215"/>
        <end position="224"/>
    </location>
</feature>
<dbReference type="GO" id="GO:0005700">
    <property type="term" value="C:polytene chromosome"/>
    <property type="evidence" value="ECO:0007669"/>
    <property type="project" value="UniProtKB-ARBA"/>
</dbReference>
<dbReference type="PROSITE" id="PS50016">
    <property type="entry name" value="ZF_PHD_2"/>
    <property type="match status" value="3"/>
</dbReference>
<dbReference type="eggNOG" id="KOG1084">
    <property type="taxonomic scope" value="Eukaryota"/>
</dbReference>
<dbReference type="GO" id="GO:0140949">
    <property type="term" value="F:histone H3K9 trimethyltransferase activity"/>
    <property type="evidence" value="ECO:0007669"/>
    <property type="project" value="UniProtKB-EC"/>
</dbReference>
<dbReference type="InterPro" id="IPR013083">
    <property type="entry name" value="Znf_RING/FYVE/PHD"/>
</dbReference>
<keyword evidence="4" id="KW-0808">Transferase</keyword>
<dbReference type="Gene3D" id="2.170.270.10">
    <property type="entry name" value="SET domain"/>
    <property type="match status" value="1"/>
</dbReference>
<feature type="compositionally biased region" description="Polar residues" evidence="19">
    <location>
        <begin position="2445"/>
        <end position="2460"/>
    </location>
</feature>
<keyword evidence="12" id="KW-0103">Bromodomain</keyword>
<keyword evidence="3" id="KW-0489">Methyltransferase</keyword>
<feature type="compositionally biased region" description="Acidic residues" evidence="19">
    <location>
        <begin position="120"/>
        <end position="138"/>
    </location>
</feature>
<feature type="compositionally biased region" description="Low complexity" evidence="19">
    <location>
        <begin position="4309"/>
        <end position="4320"/>
    </location>
</feature>
<feature type="region of interest" description="Disordered" evidence="19">
    <location>
        <begin position="1351"/>
        <end position="1392"/>
    </location>
</feature>
<comment type="subcellular location">
    <subcellularLocation>
        <location evidence="1">Nucleus</location>
    </subcellularLocation>
</comment>
<feature type="region of interest" description="Disordered" evidence="19">
    <location>
        <begin position="3694"/>
        <end position="3715"/>
    </location>
</feature>
<organism evidence="25">
    <name type="scientific">Musca domestica</name>
    <name type="common">House fly</name>
    <dbReference type="NCBI Taxonomy" id="7370"/>
    <lineage>
        <taxon>Eukaryota</taxon>
        <taxon>Metazoa</taxon>
        <taxon>Ecdysozoa</taxon>
        <taxon>Arthropoda</taxon>
        <taxon>Hexapoda</taxon>
        <taxon>Insecta</taxon>
        <taxon>Pterygota</taxon>
        <taxon>Neoptera</taxon>
        <taxon>Endopterygota</taxon>
        <taxon>Diptera</taxon>
        <taxon>Brachycera</taxon>
        <taxon>Muscomorpha</taxon>
        <taxon>Muscoidea</taxon>
        <taxon>Muscidae</taxon>
        <taxon>Musca</taxon>
    </lineage>
</organism>
<name>A0A1I8MYP3_MUSDO</name>
<dbReference type="InterPro" id="IPR011011">
    <property type="entry name" value="Znf_FYVE_PHD"/>
</dbReference>
<feature type="domain" description="SET" evidence="21">
    <location>
        <begin position="4437"/>
        <end position="4553"/>
    </location>
</feature>
<evidence type="ECO:0000256" key="5">
    <source>
        <dbReference type="ARBA" id="ARBA00022691"/>
    </source>
</evidence>
<dbReference type="PANTHER" id="PTHR45838:SF4">
    <property type="entry name" value="HISTONE-LYSINE N-METHYLTRANSFERASE TRITHORAX"/>
    <property type="match status" value="1"/>
</dbReference>
<keyword evidence="16" id="KW-0539">Nucleus</keyword>
<feature type="region of interest" description="Disordered" evidence="19">
    <location>
        <begin position="4011"/>
        <end position="4061"/>
    </location>
</feature>
<evidence type="ECO:0000313" key="27">
    <source>
        <dbReference type="RefSeq" id="XP_011293059.1"/>
    </source>
</evidence>
<evidence type="ECO:0000256" key="11">
    <source>
        <dbReference type="ARBA" id="ARBA00023015"/>
    </source>
</evidence>
<feature type="compositionally biased region" description="Low complexity" evidence="19">
    <location>
        <begin position="1351"/>
        <end position="1365"/>
    </location>
</feature>
<dbReference type="Pfam" id="PF05965">
    <property type="entry name" value="FYRC"/>
    <property type="match status" value="1"/>
</dbReference>
<dbReference type="OrthoDB" id="308383at2759"/>
<feature type="region of interest" description="Disordered" evidence="19">
    <location>
        <begin position="1968"/>
        <end position="1996"/>
    </location>
</feature>
<dbReference type="SUPFAM" id="SSF57903">
    <property type="entry name" value="FYVE/PHD zinc finger"/>
    <property type="match status" value="2"/>
</dbReference>
<feature type="compositionally biased region" description="Low complexity" evidence="19">
    <location>
        <begin position="172"/>
        <end position="201"/>
    </location>
</feature>
<dbReference type="PROSITE" id="PS50868">
    <property type="entry name" value="POST_SET"/>
    <property type="match status" value="1"/>
</dbReference>
<feature type="compositionally biased region" description="Basic and acidic residues" evidence="19">
    <location>
        <begin position="484"/>
        <end position="503"/>
    </location>
</feature>
<evidence type="ECO:0000256" key="17">
    <source>
        <dbReference type="ARBA" id="ARBA00071661"/>
    </source>
</evidence>
<dbReference type="Pfam" id="PF00628">
    <property type="entry name" value="PHD"/>
    <property type="match status" value="1"/>
</dbReference>
<dbReference type="InterPro" id="IPR003888">
    <property type="entry name" value="FYrich_N"/>
</dbReference>
<dbReference type="PROSITE" id="PS51030">
    <property type="entry name" value="NUCLEAR_REC_DBD_2"/>
    <property type="match status" value="1"/>
</dbReference>
<dbReference type="Gene3D" id="1.20.920.10">
    <property type="entry name" value="Bromodomain-like"/>
    <property type="match status" value="1"/>
</dbReference>
<dbReference type="SMART" id="SM00317">
    <property type="entry name" value="SET"/>
    <property type="match status" value="1"/>
</dbReference>
<sequence length="4575" mass="494601">MGRSKFPGKPSKSINRKRISVLQLDPNTSSSGGGGSAAVNEASGPGTVATVGGGGGAAANSSGTHHNSRSSSAAGESASGSQTNATATASSSSNSEDEENLRQTKTPQAKEKQHQGNGDPAEEEKEDDEDDDDDEEQEDNHLNNCDKHKNGKREDHDDDDDEEEEGGHFSARGNGSSSSSSGSSRTTTNGYGEASNSSSSSMGGGQRHNGGGSSTHKTSQNSLASIKIPKPSLSAKVEANCNSNKPKTSQAKAKEEQQQQQQQEKKEDRSSISDECRKSLKSPPPPAPPSSSSTSSATSQQKSLRNCKKFKNLNIHKPEVMLPSSSKLKLQQQQQQNSHPEKSHAKTIPASPGQQSSLATSRQETTTEPVIGKQQQQHQHTPPQICEMSSSSGSTKTTTSSVSASQPPSPSSSTDKSPTSLSSSASPRQTNNDAQDDGVLRSDTLGKDNNKKAEDANNVAVTAASTVSLEERKNSCIGVDQNDDDHHDGDDDDAVGDRHHGGDDDGNSSSPHSHDSKPALKSSNQEQPVLPTNNQGGGDTSESAENAHPSEENSLKSKTNSTTVAESTTVAQDMATSSAATNGSSSASSSSTPNSSTDKKQKKTVTFKNVLETSDDKSAVKKFYNPDNRKPLISIIKKECLNRPLMYTRNSECIVKPSRLTEILKNNSNIDKLNSLKFRSNSVSSTTSSSSSVLSGPLSRVFGAPLPPDDEEEQQNQNVINFRLSKPARNNRDEDEEEEDDDDGEDDDDDEEEEEQGEGDEEMDEDEPAKGEEKGGDKNHHQAVTEATDVGQRLQLPKEKEEAKLGDNSNVIKGNDEEHQIVLDKHFVLPKRSCRSSRLIKPNKRLVEDSILGKKPTLKSNLNSSLASSSATAAAVAQVKEEKSPGITLQTNYFGLGGDYKSKECNGLMGSKSSKDGDTLKPSAFAAATSNVFSNFGNVNSLLSSSTSTSLSSSSSSTSTKPSSFILRQPRLQFESLSATAASTPASSTTPSAAAASAISTSDRSNVNVSAAAALALSASLPKSLLQAISSSSSSPNSSGTANSGSTASSPASALSLLSPTFSLNHSSNNNNGGSSLKNNTSTASLSSLSAGTSTSATSILCVVCSSPIHTKNLPQASKYGQLSCEYCRKFISKIAKKSLAIKNSAINKPIIPQCKVDGNCPITPLNKGIHIKNFKKLYKERCGLCWLKKCLHTLQLPKVRLNALLPVLNAVIGGNNSATSGSISNNNNSKNNNLIEMKIRKDMELLETAKLSINWKATPIPKEVNTSPSISTSTPPALNGGKSSIKSNSIGADVGGVTFGSLPLLRPAILEKPSLIKPSSLMETKLELSEKLDKKPLEILKDVKLEIPPASSSSLETTTPSTNKLKPKEKKDRKDVKIKEMPSPKMEEKLKDSKEIIEKSEVMEGITTTTTAGATASMALENSSLTVNGCPALLATPPPSGTSSSGGPNAPGGVSSDKRQRIDLKGPRVKHVCRSASIVLGQPLAMFGEDEEQQEHQEGVMTAEDNIPSLPTENVVEKSPLTDENDNCASCKTQQLDSSKPEDIRTEQPPPLKVAKMEVSTAGGQTSTISNTTTTTSVTTTTTTSTAVATTRSSVLTTSKLSQRPHHYNTHLTTGYKNKFSSQMVATNSSSLATAGALASANGQRQRKDPLAASKCKLLISIDFWENYDPAEVCQTGFGLIITETVAQRALCFLCGSAGQDPLIFCACCCEPYHQYCVQDEFNLKHGSLDETLLLNESCLSITASGAGAGGTSTNTAIAKLNWLCPRCTVCYTCNMSSGAKVKCQKCQKNYHSTCLGTSKRLLGADRPLICVNCLKCRSCSTTKVTKFVGNLPMCTSCFRLRKRGNFCPVCQKCYDDQDFDLKMMECGDCHQWVHAKCETLTDEQYNLLSTLPESIEFICKRCSRKSPEAKQRANEWREAVREEFQSNLMSVLKLLSKSRQACSLLRLSPRKQMKCSCGGGAANNNNNGSNSKYQPKSLQFNQDSQNPPSSTNLNIDVYEFDDQERDTEAMAPPLPLALEKKCVCNSNSSSHANGGSTSSSSSSSTSAANQNLSLVEIKQKITSDKYQSLAEFHYDMSMVIHQANCDELEIVYKELLSEQFPWFQNETQACTDALEEDMYETSGGAYGINTSLDTENDYQMDCLPTAEEQHEEAQRSALLAELPQDLEDQMYGIKSRTDSRICLFCRRSGEGLPQEESRLLYCGHDCWVHTNCALWSAEVFEEIDGSLQNVHSAVARGRMIKCSVCGNRGATVGCNIKSCGEHYHYPCARSKNCAFLADKSMYCPAHAPNSSQSAEFETQFEVLRPVYVELERKRKKLVEPSKVQFHIGSLEVKQLGHILPRFSDTYEALVPVNFLCSRLYWSSKEPWKIVEYTVRTYIHNSSSSSLSSSCLDMGKNFTVDHSQTNTALIHLGLTQIQQWHSSLNKATDYDNALEDYEYLQGFSNTSHHSNHPEQTNTAADEEPQNNADLLPPEIKEAIFEDLPGDLLEGISMLDIFTKCMNYEDMVQGEQTPLTDEDTMTSIGAFTKQLTAELNNGWPVAAAAAGGANSATSDDALFSSSQAAAAVKLQKLKKSSSPIINCGDVNAKHAIKRRKISENMLITFNQQHQQRSHKSKETNVRLESSNKRSFTWSAEKRYNLETSTASGDSKLKIMQVDGVDDSVTEFRFIPQDNTAIKCERCQCTYRNLEGFQRHLATCSTGGGESETPEGQNTTTTGITLEQLQELNNKLQQQQRAASQLPFLQAIPTTNQTLQQQLQGLQAAAAIPQLQLQNVQQLQNLQQLQQLQQLTQAAATAQPQSLGGNFFISTTANNQPEVVNNPTTADLQLYANALQGLTANLNGTTFTLQPTAGTANHTFAQAPAAAPQPTGQLLALSTNADGSQQIIQLPAHNTSTPATYQTLQATNTDKKIILPVGGGKPMKTMATKAAQQAAAKNKLKATTAVKPLQSKVQLGQQTTTTSTNNNPNTLNNNTNNAATAAAAAQLLNQQILQQLQQQAQVQAQQNANNNATTPQIVFQTTSANPGQPQIIMQQPQQNIISFVTTSTDGGQQQPQFQYVTLPTTNNQQIFATTNGHHHHGHTHAQPLMQSAYLQTDASGNLVLTSGPPTAAPQAPTPLQLLTGPGSQVIGTLIQPQTLQLQGGNVLTAEGLTQNGGGATTQTQQQVIISNGTTAGGPGGGGTATGLEMLAQPTATPQLVLAAATTNNPPMYYGLETIVQNTVMSSQQFVSTAMPGVLSQNASFSATTTQVFQASKIEPLVDIPAGYVLLNNVDPNQAAAAILQSQQPQAATNQGVNQQAAANQASFIQAALQQQAAAAAAANLVEQQQQQQQQQHQQNLYRQAAAAAAYPQIVVTPNLTQQQQQQSQQPQQVTLNASTLQNPAQATTTTYVDPNTGTVYSAKVTPMAAQVKRGKASAAATPMAAANITKVQPQQVVVNKVMPNVAQLSNIQTSQQLQQQQQVSVATPQQQPALILNGNQKPKQAPANKINPVVQQQHQGNVNSLKSQQNQEIAVGSNNNNANKKTNMIRPLNKAEVKPKVMKTATATMVTKANNNTNSHNNTNAILNPNNKMIILKPQQQQQQQQHQQQSQIQIESNLSQLEVRTNITLEPATMTLVDNNNLGNNPAILGHHNNAEHVLNSEIQGLQQTTQQLVPQQHQQQHYNVADNLLMEENPGQTTLTHCSFSNNLANFETHNSQQQQQQQQSIPTNNETSNTTHQILPTIQRMPQYTNINIVNPLQQYSAATTTTASSLSTLSNSSTTTTTVTRPTNRVLPMQQKISNNSTTTTTTNTLNSNTSSAINNNNFEQHNPVLGNSVAGGFCTTSTITTTSSTTTSSLNSSTQDLNSHSNLSMVEESMKNHGLNKIAYEAEVKQMLLHSPNPQQDSAIQQQQQMQQQHVMYLQQEAAATPITLMSAKVSPPTPNSLASYEELNNKAEDNSKLCYVPQVPCNNYMEEQPANNISTAAEECLGVEPKFPAEGEIILSSQKENGPEALGIAAQNLMDMPGQQQAENPLAENNDNHDAVNAGEEEEDDDEEDDDGFSLKMPSTNCSDNLSMDSDEPAVKEKISKILDNLTNEECAESLNTPNTTTLEASTAGDLHSQNNEEQTYLTNSQQQLHTSPEQQLATATDFYNSRTPEETSALLADVELAVENIKEKLQEPSNQYHQLSNNHATAAAVVEELIENHVAAGQQGPMTSSSIIPPPSQPPPTRQPKRVSGPHLLYEIQSEDGFTYKSTSIAEVWEKVFEAVQVARRANGLAPLPEGPLADMSGVQMIGLKTNALKYLIEQLPGVEKCNKYTPKYHKRNHSGSSSSSVSNYSTQSHLSGSLSALCSTSSLSNSSMGVGGPSCLDVDGNSLDYNSEQEELNENPYDCARCEPYSKRSEYDMFSWLASRHRKQPVQVFVQPSDNELVPRRGTGSNLPMAMKYRTLKETYKDYVGVFRSHIHGRGLYCTKDIEAGEMVIEYAGELIRSTLTDQRERYYNSRGIGCYMFKIDDNLVVDATMRGNAARFINHSCEPNCYSKVVDILGHKHIIIFALRRIVQGEELTYDYKFPFEDEKIPCSCGSKKCRKYLN</sequence>
<keyword evidence="10" id="KW-0156">Chromatin regulator</keyword>
<feature type="compositionally biased region" description="Polar residues" evidence="19">
    <location>
        <begin position="1974"/>
        <end position="1996"/>
    </location>
</feature>
<keyword evidence="6" id="KW-0479">Metal-binding</keyword>
<evidence type="ECO:0000256" key="10">
    <source>
        <dbReference type="ARBA" id="ARBA00022853"/>
    </source>
</evidence>
<protein>
    <recommendedName>
        <fullName evidence="17">Histone-lysine N-methyltransferase trithorax</fullName>
        <ecNumber evidence="2">2.1.1.355</ecNumber>
    </recommendedName>
</protein>
<feature type="compositionally biased region" description="Low complexity" evidence="19">
    <location>
        <begin position="1442"/>
        <end position="1456"/>
    </location>
</feature>
<dbReference type="PROSITE" id="PS51805">
    <property type="entry name" value="EPHD"/>
    <property type="match status" value="1"/>
</dbReference>
<dbReference type="SMART" id="SM00542">
    <property type="entry name" value="FYRC"/>
    <property type="match status" value="1"/>
</dbReference>
<feature type="compositionally biased region" description="Low complexity" evidence="19">
    <location>
        <begin position="456"/>
        <end position="468"/>
    </location>
</feature>
<keyword evidence="8 18" id="KW-0863">Zinc-finger</keyword>
<evidence type="ECO:0000256" key="14">
    <source>
        <dbReference type="ARBA" id="ARBA00023159"/>
    </source>
</evidence>
<dbReference type="PANTHER" id="PTHR45838">
    <property type="entry name" value="HISTONE-LYSINE-N-METHYLTRANSFERASE 2 KMT2 FAMILY MEMBER"/>
    <property type="match status" value="1"/>
</dbReference>
<dbReference type="Pfam" id="PF13771">
    <property type="entry name" value="zf-HC5HC2H"/>
    <property type="match status" value="1"/>
</dbReference>
<dbReference type="CDD" id="cd15489">
    <property type="entry name" value="PHD_SF"/>
    <property type="match status" value="1"/>
</dbReference>
<dbReference type="InterPro" id="IPR047219">
    <property type="entry name" value="KMT2A_2B_SET"/>
</dbReference>
<dbReference type="InterPro" id="IPR001965">
    <property type="entry name" value="Znf_PHD"/>
</dbReference>
<evidence type="ECO:0000256" key="6">
    <source>
        <dbReference type="ARBA" id="ARBA00022723"/>
    </source>
</evidence>
<feature type="region of interest" description="Disordered" evidence="19">
    <location>
        <begin position="1"/>
        <end position="605"/>
    </location>
</feature>
<keyword evidence="5" id="KW-0949">S-adenosyl-L-methionine</keyword>
<feature type="domain" description="PHD-type" evidence="20">
    <location>
        <begin position="1769"/>
        <end position="1818"/>
    </location>
</feature>
<feature type="compositionally biased region" description="Basic and acidic residues" evidence="19">
    <location>
        <begin position="1457"/>
        <end position="1467"/>
    </location>
</feature>
<gene>
    <name evidence="25" type="primary">101896996</name>
    <name evidence="27 28" type="synonym">LOC101896996</name>
</gene>
<feature type="compositionally biased region" description="Basic and acidic residues" evidence="19">
    <location>
        <begin position="768"/>
        <end position="780"/>
    </location>
</feature>
<evidence type="ECO:0000259" key="21">
    <source>
        <dbReference type="PROSITE" id="PS50280"/>
    </source>
</evidence>
<dbReference type="InterPro" id="IPR001214">
    <property type="entry name" value="SET_dom"/>
</dbReference>